<accession>A0A6J4KWE0</accession>
<organism evidence="2">
    <name type="scientific">uncultured Gemmatimonadota bacterium</name>
    <dbReference type="NCBI Taxonomy" id="203437"/>
    <lineage>
        <taxon>Bacteria</taxon>
        <taxon>Pseudomonadati</taxon>
        <taxon>Gemmatimonadota</taxon>
        <taxon>environmental samples</taxon>
    </lineage>
</organism>
<feature type="compositionally biased region" description="Basic and acidic residues" evidence="1">
    <location>
        <begin position="1"/>
        <end position="14"/>
    </location>
</feature>
<feature type="region of interest" description="Disordered" evidence="1">
    <location>
        <begin position="1"/>
        <end position="58"/>
    </location>
</feature>
<dbReference type="EMBL" id="CADCTW010000089">
    <property type="protein sequence ID" value="CAA9317458.1"/>
    <property type="molecule type" value="Genomic_DNA"/>
</dbReference>
<reference evidence="2" key="1">
    <citation type="submission" date="2020-02" db="EMBL/GenBank/DDBJ databases">
        <authorList>
            <person name="Meier V. D."/>
        </authorList>
    </citation>
    <scope>NUCLEOTIDE SEQUENCE</scope>
    <source>
        <strain evidence="2">AVDCRST_MAG68</strain>
    </source>
</reference>
<feature type="non-terminal residue" evidence="2">
    <location>
        <position position="58"/>
    </location>
</feature>
<feature type="compositionally biased region" description="Basic residues" evidence="1">
    <location>
        <begin position="48"/>
        <end position="58"/>
    </location>
</feature>
<dbReference type="AlphaFoldDB" id="A0A6J4KWE0"/>
<name>A0A6J4KWE0_9BACT</name>
<protein>
    <submittedName>
        <fullName evidence="2">Uncharacterized protein</fullName>
    </submittedName>
</protein>
<sequence length="58" mass="6184">EGTREQLRARRLRAEPGGVRPGDRPGGAGGGGRADHLQRPDRGAVRADRRRAGRSGEV</sequence>
<evidence type="ECO:0000313" key="2">
    <source>
        <dbReference type="EMBL" id="CAA9317458.1"/>
    </source>
</evidence>
<feature type="compositionally biased region" description="Basic and acidic residues" evidence="1">
    <location>
        <begin position="33"/>
        <end position="47"/>
    </location>
</feature>
<feature type="non-terminal residue" evidence="2">
    <location>
        <position position="1"/>
    </location>
</feature>
<proteinExistence type="predicted"/>
<evidence type="ECO:0000256" key="1">
    <source>
        <dbReference type="SAM" id="MobiDB-lite"/>
    </source>
</evidence>
<gene>
    <name evidence="2" type="ORF">AVDCRST_MAG68-2735</name>
</gene>